<dbReference type="InterPro" id="IPR038407">
    <property type="entry name" value="v-SNARE_N_sf"/>
</dbReference>
<dbReference type="SUPFAM" id="SSF47661">
    <property type="entry name" value="t-snare proteins"/>
    <property type="match status" value="1"/>
</dbReference>
<evidence type="ECO:0000256" key="1">
    <source>
        <dbReference type="ARBA" id="ARBA00004194"/>
    </source>
</evidence>
<feature type="transmembrane region" description="Helical" evidence="16">
    <location>
        <begin position="197"/>
        <end position="218"/>
    </location>
</feature>
<protein>
    <recommendedName>
        <fullName evidence="12">Vesicle transport through interaction with t-SNAREs homolog 1A</fullName>
    </recommendedName>
    <alternativeName>
        <fullName evidence="14">Vesicle transport v-SNARE protein Vti1-like 2</fullName>
    </alternativeName>
    <alternativeName>
        <fullName evidence="13">Vti1-rp2</fullName>
    </alternativeName>
</protein>
<organism evidence="18 19">
    <name type="scientific">Polypedilum vanderplanki</name>
    <name type="common">Sleeping chironomid midge</name>
    <dbReference type="NCBI Taxonomy" id="319348"/>
    <lineage>
        <taxon>Eukaryota</taxon>
        <taxon>Metazoa</taxon>
        <taxon>Ecdysozoa</taxon>
        <taxon>Arthropoda</taxon>
        <taxon>Hexapoda</taxon>
        <taxon>Insecta</taxon>
        <taxon>Pterygota</taxon>
        <taxon>Neoptera</taxon>
        <taxon>Endopterygota</taxon>
        <taxon>Diptera</taxon>
        <taxon>Nematocera</taxon>
        <taxon>Chironomoidea</taxon>
        <taxon>Chironomidae</taxon>
        <taxon>Chironominae</taxon>
        <taxon>Polypedilum</taxon>
        <taxon>Polypedilum</taxon>
    </lineage>
</organism>
<dbReference type="Pfam" id="PF05008">
    <property type="entry name" value="V-SNARE"/>
    <property type="match status" value="1"/>
</dbReference>
<dbReference type="EMBL" id="JADBJN010000002">
    <property type="protein sequence ID" value="KAG5675337.1"/>
    <property type="molecule type" value="Genomic_DNA"/>
</dbReference>
<dbReference type="GO" id="GO:0006886">
    <property type="term" value="P:intracellular protein transport"/>
    <property type="evidence" value="ECO:0007669"/>
    <property type="project" value="InterPro"/>
</dbReference>
<dbReference type="GO" id="GO:0005484">
    <property type="term" value="F:SNAP receptor activity"/>
    <property type="evidence" value="ECO:0007669"/>
    <property type="project" value="InterPro"/>
</dbReference>
<dbReference type="InterPro" id="IPR027027">
    <property type="entry name" value="GOSR2/Membrin/Bos1"/>
</dbReference>
<evidence type="ECO:0000256" key="16">
    <source>
        <dbReference type="SAM" id="Phobius"/>
    </source>
</evidence>
<evidence type="ECO:0000256" key="10">
    <source>
        <dbReference type="ARBA" id="ARBA00046280"/>
    </source>
</evidence>
<keyword evidence="3" id="KW-0813">Transport</keyword>
<dbReference type="GO" id="GO:0000139">
    <property type="term" value="C:Golgi membrane"/>
    <property type="evidence" value="ECO:0007669"/>
    <property type="project" value="UniProtKB-SubCell"/>
</dbReference>
<comment type="subunit">
    <text evidence="11">Interacts with distinct SNARE complexes that contain either STX5 or STX6. Interacts with NAPA and, to a lesser extent, with NAPG. Identified in a complex containing STX6, STX12, VAMP4 and VTI1A.</text>
</comment>
<evidence type="ECO:0000256" key="9">
    <source>
        <dbReference type="ARBA" id="ARBA00023136"/>
    </source>
</evidence>
<evidence type="ECO:0000313" key="18">
    <source>
        <dbReference type="EMBL" id="KAG5675337.1"/>
    </source>
</evidence>
<keyword evidence="6 16" id="KW-1133">Transmembrane helix</keyword>
<evidence type="ECO:0000256" key="2">
    <source>
        <dbReference type="ARBA" id="ARBA00006108"/>
    </source>
</evidence>
<evidence type="ECO:0000313" key="19">
    <source>
        <dbReference type="Proteomes" id="UP001107558"/>
    </source>
</evidence>
<dbReference type="GO" id="GO:0005789">
    <property type="term" value="C:endoplasmic reticulum membrane"/>
    <property type="evidence" value="ECO:0007669"/>
    <property type="project" value="TreeGrafter"/>
</dbReference>
<dbReference type="GO" id="GO:0031902">
    <property type="term" value="C:late endosome membrane"/>
    <property type="evidence" value="ECO:0007669"/>
    <property type="project" value="TreeGrafter"/>
</dbReference>
<dbReference type="InterPro" id="IPR007705">
    <property type="entry name" value="Vesicle_trsprt_v-SNARE_N"/>
</dbReference>
<evidence type="ECO:0000259" key="17">
    <source>
        <dbReference type="SMART" id="SM00397"/>
    </source>
</evidence>
<gene>
    <name evidence="18" type="ORF">PVAND_005247</name>
</gene>
<keyword evidence="8 15" id="KW-0175">Coiled coil</keyword>
<dbReference type="Pfam" id="PF12352">
    <property type="entry name" value="V-SNARE_C"/>
    <property type="match status" value="1"/>
</dbReference>
<dbReference type="InterPro" id="IPR010989">
    <property type="entry name" value="SNARE"/>
</dbReference>
<comment type="caution">
    <text evidence="18">The sequence shown here is derived from an EMBL/GenBank/DDBJ whole genome shotgun (WGS) entry which is preliminary data.</text>
</comment>
<dbReference type="GO" id="GO:0006891">
    <property type="term" value="P:intra-Golgi vesicle-mediated transport"/>
    <property type="evidence" value="ECO:0007669"/>
    <property type="project" value="TreeGrafter"/>
</dbReference>
<reference evidence="18" key="1">
    <citation type="submission" date="2021-03" db="EMBL/GenBank/DDBJ databases">
        <title>Chromosome level genome of the anhydrobiotic midge Polypedilum vanderplanki.</title>
        <authorList>
            <person name="Yoshida Y."/>
            <person name="Kikawada T."/>
            <person name="Gusev O."/>
        </authorList>
    </citation>
    <scope>NUCLEOTIDE SEQUENCE</scope>
    <source>
        <strain evidence="18">NIAS01</strain>
        <tissue evidence="18">Whole body or cell culture</tissue>
    </source>
</reference>
<dbReference type="CDD" id="cd15891">
    <property type="entry name" value="SNARE_Vti1a"/>
    <property type="match status" value="1"/>
</dbReference>
<evidence type="ECO:0000256" key="7">
    <source>
        <dbReference type="ARBA" id="ARBA00023034"/>
    </source>
</evidence>
<dbReference type="PANTHER" id="PTHR21230">
    <property type="entry name" value="VESICLE TRANSPORT V-SNARE PROTEIN VTI1-RELATED"/>
    <property type="match status" value="1"/>
</dbReference>
<evidence type="ECO:0000256" key="4">
    <source>
        <dbReference type="ARBA" id="ARBA00022692"/>
    </source>
</evidence>
<dbReference type="PANTHER" id="PTHR21230:SF26">
    <property type="entry name" value="VESICLE TRANSPORT THROUGH INTERACTION WITH T-SNARES HOMOLOG 1A"/>
    <property type="match status" value="1"/>
</dbReference>
<dbReference type="Proteomes" id="UP001107558">
    <property type="component" value="Chromosome 2"/>
</dbReference>
<comment type="subcellular location">
    <subcellularLocation>
        <location evidence="10">Endomembrane system</location>
        <topology evidence="10">Single-pass type IV membrane protein</topology>
    </subcellularLocation>
    <subcellularLocation>
        <location evidence="1">Golgi apparatus membrane</location>
        <topology evidence="1">Single-pass membrane protein</topology>
    </subcellularLocation>
</comment>
<dbReference type="GO" id="GO:0005829">
    <property type="term" value="C:cytosol"/>
    <property type="evidence" value="ECO:0007669"/>
    <property type="project" value="GOC"/>
</dbReference>
<comment type="similarity">
    <text evidence="2">Belongs to the VTI1 family.</text>
</comment>
<dbReference type="GO" id="GO:0016236">
    <property type="term" value="P:macroautophagy"/>
    <property type="evidence" value="ECO:0007669"/>
    <property type="project" value="TreeGrafter"/>
</dbReference>
<evidence type="ECO:0000256" key="14">
    <source>
        <dbReference type="ARBA" id="ARBA00082368"/>
    </source>
</evidence>
<dbReference type="FunFam" id="1.20.58.400:FF:000001">
    <property type="entry name" value="Vesicle transport through interaction with t-SNAREs homolog 1A"/>
    <property type="match status" value="1"/>
</dbReference>
<keyword evidence="4 16" id="KW-0812">Transmembrane</keyword>
<sequence length="219" mass="25288">MTSLLLEYEQQYSVITAEITSNIGRLGAVSIDDRRNLIVEINRGIDEAQELLEQIGLEINQNVDSTQRASQQTRLKSYHAELKRLEEDYNKAKIKPNPLLVDDSSSIDDFDIGISEDQKRRLLDNSERLERTGNQLQEGYRIAIETEEIGTQVLQNLHNQRETIQRSRNRLRETNADLGRSSRLMNMMIMRGLRDKFALYIIAVVFVIAITLTIYFSIK</sequence>
<dbReference type="GO" id="GO:0031201">
    <property type="term" value="C:SNARE complex"/>
    <property type="evidence" value="ECO:0007669"/>
    <property type="project" value="TreeGrafter"/>
</dbReference>
<dbReference type="GO" id="GO:0006896">
    <property type="term" value="P:Golgi to vacuole transport"/>
    <property type="evidence" value="ECO:0007669"/>
    <property type="project" value="TreeGrafter"/>
</dbReference>
<keyword evidence="19" id="KW-1185">Reference proteome</keyword>
<accession>A0A9J6BZD0</accession>
<dbReference type="Gene3D" id="1.20.58.400">
    <property type="entry name" value="t-snare proteins"/>
    <property type="match status" value="1"/>
</dbReference>
<evidence type="ECO:0000256" key="11">
    <source>
        <dbReference type="ARBA" id="ARBA00065755"/>
    </source>
</evidence>
<evidence type="ECO:0000256" key="8">
    <source>
        <dbReference type="ARBA" id="ARBA00023054"/>
    </source>
</evidence>
<keyword evidence="9 16" id="KW-0472">Membrane</keyword>
<dbReference type="GO" id="GO:0042147">
    <property type="term" value="P:retrograde transport, endosome to Golgi"/>
    <property type="evidence" value="ECO:0007669"/>
    <property type="project" value="TreeGrafter"/>
</dbReference>
<dbReference type="GO" id="GO:0000149">
    <property type="term" value="F:SNARE binding"/>
    <property type="evidence" value="ECO:0007669"/>
    <property type="project" value="TreeGrafter"/>
</dbReference>
<feature type="domain" description="T-SNARE coiled-coil homology" evidence="17">
    <location>
        <begin position="121"/>
        <end position="188"/>
    </location>
</feature>
<evidence type="ECO:0000256" key="3">
    <source>
        <dbReference type="ARBA" id="ARBA00022448"/>
    </source>
</evidence>
<evidence type="ECO:0000256" key="5">
    <source>
        <dbReference type="ARBA" id="ARBA00022927"/>
    </source>
</evidence>
<name>A0A9J6BZD0_POLVA</name>
<dbReference type="SUPFAM" id="SSF58038">
    <property type="entry name" value="SNARE fusion complex"/>
    <property type="match status" value="1"/>
</dbReference>
<keyword evidence="5" id="KW-0653">Protein transport</keyword>
<dbReference type="InterPro" id="IPR000727">
    <property type="entry name" value="T_SNARE_dom"/>
</dbReference>
<dbReference type="PIRSF" id="PIRSF028865">
    <property type="entry name" value="Membrin-2"/>
    <property type="match status" value="1"/>
</dbReference>
<evidence type="ECO:0000256" key="13">
    <source>
        <dbReference type="ARBA" id="ARBA00081711"/>
    </source>
</evidence>
<dbReference type="AlphaFoldDB" id="A0A9J6BZD0"/>
<dbReference type="SMART" id="SM00397">
    <property type="entry name" value="t_SNARE"/>
    <property type="match status" value="1"/>
</dbReference>
<evidence type="ECO:0000256" key="6">
    <source>
        <dbReference type="ARBA" id="ARBA00022989"/>
    </source>
</evidence>
<evidence type="ECO:0000256" key="12">
    <source>
        <dbReference type="ARBA" id="ARBA00071612"/>
    </source>
</evidence>
<evidence type="ECO:0000256" key="15">
    <source>
        <dbReference type="SAM" id="Coils"/>
    </source>
</evidence>
<feature type="coiled-coil region" evidence="15">
    <location>
        <begin position="68"/>
        <end position="95"/>
    </location>
</feature>
<dbReference type="GO" id="GO:0012507">
    <property type="term" value="C:ER to Golgi transport vesicle membrane"/>
    <property type="evidence" value="ECO:0007669"/>
    <property type="project" value="TreeGrafter"/>
</dbReference>
<proteinExistence type="inferred from homology"/>
<keyword evidence="7" id="KW-0333">Golgi apparatus</keyword>
<dbReference type="GO" id="GO:0048280">
    <property type="term" value="P:vesicle fusion with Golgi apparatus"/>
    <property type="evidence" value="ECO:0007669"/>
    <property type="project" value="TreeGrafter"/>
</dbReference>
<dbReference type="OrthoDB" id="430637at2759"/>
<dbReference type="Gene3D" id="1.20.5.110">
    <property type="match status" value="1"/>
</dbReference>
<dbReference type="FunFam" id="1.20.5.110:FF:000078">
    <property type="entry name" value="Vesicle transport through interaction with t-SNAREs 1A"/>
    <property type="match status" value="1"/>
</dbReference>